<evidence type="ECO:0000313" key="1">
    <source>
        <dbReference type="EMBL" id="KAA8995771.1"/>
    </source>
</evidence>
<organism evidence="1 2">
    <name type="scientific">Affinibrenneria salicis</name>
    <dbReference type="NCBI Taxonomy" id="2590031"/>
    <lineage>
        <taxon>Bacteria</taxon>
        <taxon>Pseudomonadati</taxon>
        <taxon>Pseudomonadota</taxon>
        <taxon>Gammaproteobacteria</taxon>
        <taxon>Enterobacterales</taxon>
        <taxon>Pectobacteriaceae</taxon>
        <taxon>Affinibrenneria</taxon>
    </lineage>
</organism>
<dbReference type="AlphaFoldDB" id="A0A5J5FRG3"/>
<name>A0A5J5FRG3_9GAMM</name>
<reference evidence="1 2" key="1">
    <citation type="submission" date="2019-09" db="EMBL/GenBank/DDBJ databases">
        <authorList>
            <person name="Li Y."/>
        </authorList>
    </citation>
    <scope>NUCLEOTIDE SEQUENCE [LARGE SCALE GENOMIC DNA]</scope>
    <source>
        <strain evidence="1 2">L3-3HA</strain>
    </source>
</reference>
<protein>
    <submittedName>
        <fullName evidence="1">Ligand-binding protein SH3</fullName>
    </submittedName>
</protein>
<dbReference type="EMBL" id="VYKJ01000017">
    <property type="protein sequence ID" value="KAA8995771.1"/>
    <property type="molecule type" value="Genomic_DNA"/>
</dbReference>
<dbReference type="PIRSF" id="PIRSF034961">
    <property type="entry name" value="UCP034961_SH3_2"/>
    <property type="match status" value="1"/>
</dbReference>
<dbReference type="InterPro" id="IPR014593">
    <property type="entry name" value="UCP034961_SH3_2"/>
</dbReference>
<dbReference type="InterPro" id="IPR036028">
    <property type="entry name" value="SH3-like_dom_sf"/>
</dbReference>
<evidence type="ECO:0000313" key="2">
    <source>
        <dbReference type="Proteomes" id="UP000335415"/>
    </source>
</evidence>
<comment type="caution">
    <text evidence="1">The sequence shown here is derived from an EMBL/GenBank/DDBJ whole genome shotgun (WGS) entry which is preliminary data.</text>
</comment>
<sequence length="132" mass="14578">MPKAAHAVQEGDGTLQYVVVKSHRSEYPEPVIPNKGEPVSIGEKYQGPEGWEGWYFCTAPGQASGWGPEQVIERFDDATGRAREDYSARELDVDEGDILTAATTLNGWVWCSRPCRSEAGWVPLANLSPLRE</sequence>
<dbReference type="SUPFAM" id="SSF50044">
    <property type="entry name" value="SH3-domain"/>
    <property type="match status" value="1"/>
</dbReference>
<dbReference type="OrthoDB" id="1030757at2"/>
<keyword evidence="2" id="KW-1185">Reference proteome</keyword>
<gene>
    <name evidence="1" type="ORF">FJU30_23475</name>
</gene>
<dbReference type="Proteomes" id="UP000335415">
    <property type="component" value="Unassembled WGS sequence"/>
</dbReference>
<accession>A0A5J5FRG3</accession>
<proteinExistence type="predicted"/>